<evidence type="ECO:0000313" key="1">
    <source>
        <dbReference type="EMBL" id="MBE1502865.1"/>
    </source>
</evidence>
<gene>
    <name evidence="1" type="ORF">H4W29_000046</name>
</gene>
<comment type="caution">
    <text evidence="1">The sequence shown here is derived from an EMBL/GenBank/DDBJ whole genome shotgun (WGS) entry which is preliminary data.</text>
</comment>
<protein>
    <recommendedName>
        <fullName evidence="3">Transposase</fullName>
    </recommendedName>
</protein>
<proteinExistence type="predicted"/>
<dbReference type="Proteomes" id="UP000620262">
    <property type="component" value="Unassembled WGS sequence"/>
</dbReference>
<reference evidence="1 2" key="1">
    <citation type="submission" date="2020-10" db="EMBL/GenBank/DDBJ databases">
        <title>Sequencing the genomes of 1000 actinobacteria strains.</title>
        <authorList>
            <person name="Klenk H.-P."/>
        </authorList>
    </citation>
    <scope>NUCLEOTIDE SEQUENCE [LARGE SCALE GENOMIC DNA]</scope>
    <source>
        <strain evidence="1 2">DSM 7307</strain>
    </source>
</reference>
<keyword evidence="2" id="KW-1185">Reference proteome</keyword>
<accession>A0ABR9II72</accession>
<organism evidence="1 2">
    <name type="scientific">Rhizobium viscosum</name>
    <name type="common">Arthrobacter viscosus</name>
    <dbReference type="NCBI Taxonomy" id="1673"/>
    <lineage>
        <taxon>Bacteria</taxon>
        <taxon>Pseudomonadati</taxon>
        <taxon>Pseudomonadota</taxon>
        <taxon>Alphaproteobacteria</taxon>
        <taxon>Hyphomicrobiales</taxon>
        <taxon>Rhizobiaceae</taxon>
        <taxon>Rhizobium/Agrobacterium group</taxon>
        <taxon>Rhizobium</taxon>
    </lineage>
</organism>
<dbReference type="EMBL" id="JADBEC010000001">
    <property type="protein sequence ID" value="MBE1502865.1"/>
    <property type="molecule type" value="Genomic_DNA"/>
</dbReference>
<name>A0ABR9II72_RHIVS</name>
<evidence type="ECO:0008006" key="3">
    <source>
        <dbReference type="Google" id="ProtNLM"/>
    </source>
</evidence>
<evidence type="ECO:0000313" key="2">
    <source>
        <dbReference type="Proteomes" id="UP000620262"/>
    </source>
</evidence>
<sequence>MKKQNSKGRPVAYSFTRLINDLRKLTRAAQKPHILSRYRSFLPKG</sequence>
<dbReference type="RefSeq" id="WP_192727172.1">
    <property type="nucleotide sequence ID" value="NZ_BAAAVL010000003.1"/>
</dbReference>